<sequence>MKKLLVIVIVLAGLGGAGYYGYNFAIGYLSDQMVDSMMENMLDDQEINNFLKDPKIKEFMDNTEIGTEDSLGNPSISKETLPFSTKEDAMKTVLREFSLSEINNLSEEAMAGRVTMEDAEQFLGERLTEEEIQALKIILIQEYKNQ</sequence>
<dbReference type="RefSeq" id="WP_217066166.1">
    <property type="nucleotide sequence ID" value="NZ_JAHQCS010000091.1"/>
</dbReference>
<protein>
    <recommendedName>
        <fullName evidence="3">Phenylalanyl-tRNA synthetase subunit beta</fullName>
    </recommendedName>
</protein>
<comment type="caution">
    <text evidence="1">The sequence shown here is derived from an EMBL/GenBank/DDBJ whole genome shotgun (WGS) entry which is preliminary data.</text>
</comment>
<accession>A0ABS6JEA7</accession>
<evidence type="ECO:0008006" key="3">
    <source>
        <dbReference type="Google" id="ProtNLM"/>
    </source>
</evidence>
<proteinExistence type="predicted"/>
<dbReference type="EMBL" id="JAHQCS010000091">
    <property type="protein sequence ID" value="MBU9712009.1"/>
    <property type="molecule type" value="Genomic_DNA"/>
</dbReference>
<reference evidence="1 2" key="1">
    <citation type="submission" date="2021-06" db="EMBL/GenBank/DDBJ databases">
        <title>Bacillus sp. RD4P76, an endophyte from a halophyte.</title>
        <authorList>
            <person name="Sun J.-Q."/>
        </authorList>
    </citation>
    <scope>NUCLEOTIDE SEQUENCE [LARGE SCALE GENOMIC DNA]</scope>
    <source>
        <strain evidence="1 2">CGMCC 1.15917</strain>
    </source>
</reference>
<organism evidence="1 2">
    <name type="scientific">Evansella tamaricis</name>
    <dbReference type="NCBI Taxonomy" id="2069301"/>
    <lineage>
        <taxon>Bacteria</taxon>
        <taxon>Bacillati</taxon>
        <taxon>Bacillota</taxon>
        <taxon>Bacilli</taxon>
        <taxon>Bacillales</taxon>
        <taxon>Bacillaceae</taxon>
        <taxon>Evansella</taxon>
    </lineage>
</organism>
<evidence type="ECO:0000313" key="1">
    <source>
        <dbReference type="EMBL" id="MBU9712009.1"/>
    </source>
</evidence>
<dbReference type="Proteomes" id="UP000784880">
    <property type="component" value="Unassembled WGS sequence"/>
</dbReference>
<keyword evidence="2" id="KW-1185">Reference proteome</keyword>
<name>A0ABS6JEA7_9BACI</name>
<evidence type="ECO:0000313" key="2">
    <source>
        <dbReference type="Proteomes" id="UP000784880"/>
    </source>
</evidence>
<gene>
    <name evidence="1" type="ORF">KS419_09685</name>
</gene>